<accession>A0AA41Y757</accession>
<gene>
    <name evidence="1" type="ORF">N2K84_18195</name>
</gene>
<organism evidence="1 2">
    <name type="scientific">Gaoshiqia sediminis</name>
    <dbReference type="NCBI Taxonomy" id="2986998"/>
    <lineage>
        <taxon>Bacteria</taxon>
        <taxon>Pseudomonadati</taxon>
        <taxon>Bacteroidota</taxon>
        <taxon>Bacteroidia</taxon>
        <taxon>Marinilabiliales</taxon>
        <taxon>Prolixibacteraceae</taxon>
        <taxon>Gaoshiqia</taxon>
    </lineage>
</organism>
<keyword evidence="2" id="KW-1185">Reference proteome</keyword>
<reference evidence="1" key="1">
    <citation type="submission" date="2022-10" db="EMBL/GenBank/DDBJ databases">
        <title>Gaoshiqiia sediminis gen. nov., sp. nov., isolated from coastal sediment.</title>
        <authorList>
            <person name="Yu W.X."/>
            <person name="Mu D.S."/>
            <person name="Du J.Z."/>
            <person name="Liang Y.Q."/>
        </authorList>
    </citation>
    <scope>NUCLEOTIDE SEQUENCE</scope>
    <source>
        <strain evidence="1">A06</strain>
    </source>
</reference>
<evidence type="ECO:0000313" key="1">
    <source>
        <dbReference type="EMBL" id="MCW0484671.1"/>
    </source>
</evidence>
<sequence length="80" mass="9372">MENLILDLGKLKTSFTMLEKQNDLILKDLDRTESKKTIKESLLLISALETATDYNYLSYEVKELRNTLDRLLRIPMKQPL</sequence>
<dbReference type="Proteomes" id="UP001163821">
    <property type="component" value="Unassembled WGS sequence"/>
</dbReference>
<dbReference type="AlphaFoldDB" id="A0AA41Y757"/>
<proteinExistence type="predicted"/>
<protein>
    <submittedName>
        <fullName evidence="1">Uncharacterized protein</fullName>
    </submittedName>
</protein>
<comment type="caution">
    <text evidence="1">The sequence shown here is derived from an EMBL/GenBank/DDBJ whole genome shotgun (WGS) entry which is preliminary data.</text>
</comment>
<dbReference type="RefSeq" id="WP_282593259.1">
    <property type="nucleotide sequence ID" value="NZ_JAPAAF010000045.1"/>
</dbReference>
<dbReference type="EMBL" id="JAPAAF010000045">
    <property type="protein sequence ID" value="MCW0484671.1"/>
    <property type="molecule type" value="Genomic_DNA"/>
</dbReference>
<evidence type="ECO:0000313" key="2">
    <source>
        <dbReference type="Proteomes" id="UP001163821"/>
    </source>
</evidence>
<name>A0AA41Y757_9BACT</name>